<evidence type="ECO:0000313" key="3">
    <source>
        <dbReference type="EMBL" id="PSC03575.1"/>
    </source>
</evidence>
<dbReference type="Gene3D" id="3.30.9.10">
    <property type="entry name" value="D-Amino Acid Oxidase, subunit A, domain 2"/>
    <property type="match status" value="1"/>
</dbReference>
<name>A0A2T1HPJ9_9HYPH</name>
<proteinExistence type="predicted"/>
<evidence type="ECO:0000256" key="1">
    <source>
        <dbReference type="ARBA" id="ARBA00023002"/>
    </source>
</evidence>
<dbReference type="SUPFAM" id="SSF51905">
    <property type="entry name" value="FAD/NAD(P)-binding domain"/>
    <property type="match status" value="1"/>
</dbReference>
<dbReference type="PANTHER" id="PTHR13847:SF281">
    <property type="entry name" value="FAD DEPENDENT OXIDOREDUCTASE DOMAIN-CONTAINING PROTEIN"/>
    <property type="match status" value="1"/>
</dbReference>
<dbReference type="EMBL" id="PVZS01000023">
    <property type="protein sequence ID" value="PSC03575.1"/>
    <property type="molecule type" value="Genomic_DNA"/>
</dbReference>
<gene>
    <name evidence="3" type="ORF">SLNSH_18205</name>
</gene>
<dbReference type="Pfam" id="PF01266">
    <property type="entry name" value="DAO"/>
    <property type="match status" value="1"/>
</dbReference>
<dbReference type="OrthoDB" id="9814969at2"/>
<dbReference type="InterPro" id="IPR006076">
    <property type="entry name" value="FAD-dep_OxRdtase"/>
</dbReference>
<keyword evidence="1" id="KW-0560">Oxidoreductase</keyword>
<sequence length="430" mass="46504">MSAAAFPLDPSLWHATAAPAPDCPPLDKDVEVDVAIVGGGYAGLSTALHLAERGVGCIVLEAREPGWGGSGRNGGQVIPGLKYDPDEMVEKFGPEAGKALTAFAASTADTVFELIAKHQMNVPHVRNGWIQGAHIPSMIETAKKRSAQWAALGANTEFFDKAKTDEHLGTDVYLAGWIDRRGGAVQPLSYARELCRAAQRAGAVVHGQTPVAGLSREGSKWKVKTAQGRTVTAGKVVLCTNGYTKDYYPKLARTVIAPNSYQVATEPLSDNVRKSILPYGQVSSDTRQLLLYFRLDHEGRLLMGGRGPFREPNDKSDWAHLERVIARMFPAAKEAPIHYRWCGRVAVTRDFLPHLHEPEPGLIVNIGCMGRGVGLESTMGKALAAYAATGDRKTLPFPVTPVRTIPFHGLNRAYVAAVVTYYRMRDAGLA</sequence>
<dbReference type="RefSeq" id="WP_106338461.1">
    <property type="nucleotide sequence ID" value="NZ_PVZS01000023.1"/>
</dbReference>
<dbReference type="InterPro" id="IPR036188">
    <property type="entry name" value="FAD/NAD-bd_sf"/>
</dbReference>
<dbReference type="GO" id="GO:0016491">
    <property type="term" value="F:oxidoreductase activity"/>
    <property type="evidence" value="ECO:0007669"/>
    <property type="project" value="UniProtKB-KW"/>
</dbReference>
<feature type="domain" description="FAD dependent oxidoreductase" evidence="2">
    <location>
        <begin position="33"/>
        <end position="385"/>
    </location>
</feature>
<evidence type="ECO:0000313" key="4">
    <source>
        <dbReference type="Proteomes" id="UP000239772"/>
    </source>
</evidence>
<dbReference type="Gene3D" id="3.50.50.60">
    <property type="entry name" value="FAD/NAD(P)-binding domain"/>
    <property type="match status" value="1"/>
</dbReference>
<protein>
    <submittedName>
        <fullName evidence="3">FAD-dependent oxidoreductase</fullName>
    </submittedName>
</protein>
<reference evidence="4" key="1">
    <citation type="submission" date="2018-03" db="EMBL/GenBank/DDBJ databases">
        <authorList>
            <person name="Sun L."/>
            <person name="Liu H."/>
            <person name="Chen W."/>
            <person name="Huang K."/>
            <person name="Liu W."/>
            <person name="Gao X."/>
        </authorList>
    </citation>
    <scope>NUCLEOTIDE SEQUENCE [LARGE SCALE GENOMIC DNA]</scope>
    <source>
        <strain evidence="4">SH9</strain>
    </source>
</reference>
<dbReference type="PANTHER" id="PTHR13847">
    <property type="entry name" value="SARCOSINE DEHYDROGENASE-RELATED"/>
    <property type="match status" value="1"/>
</dbReference>
<comment type="caution">
    <text evidence="3">The sequence shown here is derived from an EMBL/GenBank/DDBJ whole genome shotgun (WGS) entry which is preliminary data.</text>
</comment>
<accession>A0A2T1HPJ9</accession>
<dbReference type="GO" id="GO:0005737">
    <property type="term" value="C:cytoplasm"/>
    <property type="evidence" value="ECO:0007669"/>
    <property type="project" value="TreeGrafter"/>
</dbReference>
<dbReference type="Proteomes" id="UP000239772">
    <property type="component" value="Unassembled WGS sequence"/>
</dbReference>
<organism evidence="3 4">
    <name type="scientific">Alsobacter soli</name>
    <dbReference type="NCBI Taxonomy" id="2109933"/>
    <lineage>
        <taxon>Bacteria</taxon>
        <taxon>Pseudomonadati</taxon>
        <taxon>Pseudomonadota</taxon>
        <taxon>Alphaproteobacteria</taxon>
        <taxon>Hyphomicrobiales</taxon>
        <taxon>Alsobacteraceae</taxon>
        <taxon>Alsobacter</taxon>
    </lineage>
</organism>
<keyword evidence="4" id="KW-1185">Reference proteome</keyword>
<evidence type="ECO:0000259" key="2">
    <source>
        <dbReference type="Pfam" id="PF01266"/>
    </source>
</evidence>
<dbReference type="AlphaFoldDB" id="A0A2T1HPJ9"/>